<feature type="region of interest" description="Disordered" evidence="1">
    <location>
        <begin position="65"/>
        <end position="93"/>
    </location>
</feature>
<dbReference type="AlphaFoldDB" id="C5MIW5"/>
<dbReference type="GeneID" id="8298579"/>
<evidence type="ECO:0000259" key="3">
    <source>
        <dbReference type="Pfam" id="PF20776"/>
    </source>
</evidence>
<dbReference type="Pfam" id="PF20776">
    <property type="entry name" value="SLS1_N"/>
    <property type="match status" value="1"/>
</dbReference>
<feature type="domain" description="SLS1 C-terminal" evidence="4">
    <location>
        <begin position="492"/>
        <end position="867"/>
    </location>
</feature>
<evidence type="ECO:0000256" key="1">
    <source>
        <dbReference type="SAM" id="MobiDB-lite"/>
    </source>
</evidence>
<dbReference type="RefSeq" id="XP_002546530.1">
    <property type="nucleotide sequence ID" value="XM_002546484.1"/>
</dbReference>
<dbReference type="InterPro" id="IPR048401">
    <property type="entry name" value="SLS1_C"/>
</dbReference>
<sequence>MLSLSRLILRRQSTIQLSRNLRISTKLCSEHNFTPLEQQVEGQGQGQEAITNKSNKRVYLTPEQIRKKKKKKKQVKKSSKLQENKPQENNPQEFNVLLNELREPENNSNDLKVEDVINTIDSFRPIENEIGKKAFEMITNRLNRSFNKHQLLDYLDFLEKNDPDIMSVVVSDIKRLPKKSLIEKVIQDIWNINISDKVIIEEVLETMQYQLKPYEKFLLDSRRSNVISNMKKCNVKPILESNKLRISGTESDLNFVDREFKKILNDIKHEELDISKFKSEKNLMLNKIQYIANVYFEKKGSGGIYEMYSRFPANIELAKRLLTWSVDKNPHIKDEVFEIENLSQMEFISYKNDDTLPWYGKGFDYFRLMKKDNKPMSELVFDKYDTMSKYFVNQDDVVGLKDSRMFLIPEQNQESVPEEEIFSEREINVLVEDEFATSMEEVLKKYDTDTIKKYLPKDDQSKFKHLFPELSRILANQEKAKRVDKEPREALEDLEELRKDLDSLSTDDVDISEFPNIAKLVEDFEAADSNTSPGDMESLRKELNNLIIPDANESDLLEDSTSDNPEAQSVEEPNNVETPGPLSSVQMDKLYQQLTDLSYASNLEGVDKNSILSSAFTVQFGTLLLKQKKAKPNVLFPTAKTVNSESQFEFDGTVPYMNDLVTSLPLIQPNHDRPFTESISIRLSPSKFKVQDGTNFMDNEFGNFPPVEIQCEFDNTGVLQLDTLQIISLEAIKNVSIGVPTIGSDLKISRMILGDLLKQDKDDTLPRLDVQPGLAEFLERSQLKVSGSTPIRIEPNLVLNINGKKVTYEYLNFSRKSELNFEYNGRQVNYSIINEGVHGGIRNELVIGEGELSRDEFEQLINDSIQLVNEIN</sequence>
<gene>
    <name evidence="5" type="ORF">CTRG_06008</name>
</gene>
<dbReference type="HOGENOM" id="CLU_012168_0_0_1"/>
<evidence type="ECO:0000313" key="5">
    <source>
        <dbReference type="EMBL" id="EER30224.1"/>
    </source>
</evidence>
<dbReference type="KEGG" id="ctp:CTRG_06008"/>
<dbReference type="InterPro" id="IPR032741">
    <property type="entry name" value="Sls1_KH-1"/>
</dbReference>
<dbReference type="EMBL" id="GG692405">
    <property type="protein sequence ID" value="EER30224.1"/>
    <property type="molecule type" value="Genomic_DNA"/>
</dbReference>
<dbReference type="InterPro" id="IPR048400">
    <property type="entry name" value="SLS1_N"/>
</dbReference>
<dbReference type="STRING" id="294747.C5MIW5"/>
<organism evidence="5 6">
    <name type="scientific">Candida tropicalis (strain ATCC MYA-3404 / T1)</name>
    <name type="common">Yeast</name>
    <dbReference type="NCBI Taxonomy" id="294747"/>
    <lineage>
        <taxon>Eukaryota</taxon>
        <taxon>Fungi</taxon>
        <taxon>Dikarya</taxon>
        <taxon>Ascomycota</taxon>
        <taxon>Saccharomycotina</taxon>
        <taxon>Pichiomycetes</taxon>
        <taxon>Debaryomycetaceae</taxon>
        <taxon>Candida/Lodderomyces clade</taxon>
        <taxon>Candida</taxon>
    </lineage>
</organism>
<feature type="compositionally biased region" description="Basic residues" evidence="1">
    <location>
        <begin position="66"/>
        <end position="79"/>
    </location>
</feature>
<dbReference type="VEuPathDB" id="FungiDB:CTRG_06008"/>
<protein>
    <submittedName>
        <fullName evidence="5">Uncharacterized protein</fullName>
    </submittedName>
</protein>
<accession>C5MIW5</accession>
<reference evidence="5 6" key="1">
    <citation type="journal article" date="2009" name="Nature">
        <title>Evolution of pathogenicity and sexual reproduction in eight Candida genomes.</title>
        <authorList>
            <person name="Butler G."/>
            <person name="Rasmussen M.D."/>
            <person name="Lin M.F."/>
            <person name="Santos M.A."/>
            <person name="Sakthikumar S."/>
            <person name="Munro C.A."/>
            <person name="Rheinbay E."/>
            <person name="Grabherr M."/>
            <person name="Forche A."/>
            <person name="Reedy J.L."/>
            <person name="Agrafioti I."/>
            <person name="Arnaud M.B."/>
            <person name="Bates S."/>
            <person name="Brown A.J."/>
            <person name="Brunke S."/>
            <person name="Costanzo M.C."/>
            <person name="Fitzpatrick D.A."/>
            <person name="de Groot P.W."/>
            <person name="Harris D."/>
            <person name="Hoyer L.L."/>
            <person name="Hube B."/>
            <person name="Klis F.M."/>
            <person name="Kodira C."/>
            <person name="Lennard N."/>
            <person name="Logue M.E."/>
            <person name="Martin R."/>
            <person name="Neiman A.M."/>
            <person name="Nikolaou E."/>
            <person name="Quail M.A."/>
            <person name="Quinn J."/>
            <person name="Santos M.C."/>
            <person name="Schmitzberger F.F."/>
            <person name="Sherlock G."/>
            <person name="Shah P."/>
            <person name="Silverstein K.A."/>
            <person name="Skrzypek M.S."/>
            <person name="Soll D."/>
            <person name="Staggs R."/>
            <person name="Stansfield I."/>
            <person name="Stumpf M.P."/>
            <person name="Sudbery P.E."/>
            <person name="Srikantha T."/>
            <person name="Zeng Q."/>
            <person name="Berman J."/>
            <person name="Berriman M."/>
            <person name="Heitman J."/>
            <person name="Gow N.A."/>
            <person name="Lorenz M.C."/>
            <person name="Birren B.W."/>
            <person name="Kellis M."/>
            <person name="Cuomo C.A."/>
        </authorList>
    </citation>
    <scope>NUCLEOTIDE SEQUENCE [LARGE SCALE GENOMIC DNA]</scope>
    <source>
        <strain evidence="6">ATCC MYA-3404 / T1</strain>
    </source>
</reference>
<dbReference type="GO" id="GO:0005743">
    <property type="term" value="C:mitochondrial inner membrane"/>
    <property type="evidence" value="ECO:0007669"/>
    <property type="project" value="InterPro"/>
</dbReference>
<feature type="domain" description="SLS1 first KH" evidence="2">
    <location>
        <begin position="208"/>
        <end position="267"/>
    </location>
</feature>
<keyword evidence="6" id="KW-1185">Reference proteome</keyword>
<feature type="domain" description="SLS1 N-terminal" evidence="3">
    <location>
        <begin position="110"/>
        <end position="194"/>
    </location>
</feature>
<name>C5MIW5_CANTT</name>
<dbReference type="Pfam" id="PF20778">
    <property type="entry name" value="SLS1_C"/>
    <property type="match status" value="1"/>
</dbReference>
<dbReference type="OrthoDB" id="5392646at2759"/>
<dbReference type="eggNOG" id="ENOG502QUD1">
    <property type="taxonomic scope" value="Eukaryota"/>
</dbReference>
<dbReference type="Proteomes" id="UP000002037">
    <property type="component" value="Unassembled WGS sequence"/>
</dbReference>
<proteinExistence type="predicted"/>
<evidence type="ECO:0000259" key="2">
    <source>
        <dbReference type="Pfam" id="PF14611"/>
    </source>
</evidence>
<feature type="region of interest" description="Disordered" evidence="1">
    <location>
        <begin position="553"/>
        <end position="583"/>
    </location>
</feature>
<evidence type="ECO:0000313" key="6">
    <source>
        <dbReference type="Proteomes" id="UP000002037"/>
    </source>
</evidence>
<dbReference type="Pfam" id="PF14611">
    <property type="entry name" value="KH_SLS1_1"/>
    <property type="match status" value="1"/>
</dbReference>
<feature type="compositionally biased region" description="Polar residues" evidence="1">
    <location>
        <begin position="562"/>
        <end position="583"/>
    </location>
</feature>
<evidence type="ECO:0000259" key="4">
    <source>
        <dbReference type="Pfam" id="PF20778"/>
    </source>
</evidence>